<keyword evidence="5" id="KW-1185">Reference proteome</keyword>
<evidence type="ECO:0000256" key="1">
    <source>
        <dbReference type="ARBA" id="ARBA00005213"/>
    </source>
</evidence>
<dbReference type="KEGG" id="tmk:QGN29_05315"/>
<proteinExistence type="predicted"/>
<sequence>MPKGKFDEVSPIKLVGVRDSLAAFKDEERLDREWQPLRFHKRPSLAEAIVEHQTFTDLIKETGAQLVQLPADDSLTLDSIYTRDNILVSPKGLILCTMGRSSRTPEAAVNLAAYKTHGFEVAGQITAPGTLEGGDFIWINETAAAVGLGPRTNEEGIRQLKVLLGDEVDLHVVPLPEPDHPDDVLHLMSIISPLDHDLALVYQPFLSDDFAAWLGRYGLELLPLPVDEYIPMGCNVLATAPRQVIMLDKLPKTKNLLEKAGCRVSLYRGDEISRKGEGGPTCLTRPLIRD</sequence>
<dbReference type="AlphaFoldDB" id="A0AA52EJR3"/>
<dbReference type="Proteomes" id="UP001268683">
    <property type="component" value="Chromosome"/>
</dbReference>
<dbReference type="EMBL" id="CP123872">
    <property type="protein sequence ID" value="WND03792.1"/>
    <property type="molecule type" value="Genomic_DNA"/>
</dbReference>
<dbReference type="EC" id="3.5.3.6" evidence="2"/>
<protein>
    <recommendedName>
        <fullName evidence="2">arginine deiminase</fullName>
        <ecNumber evidence="2">3.5.3.6</ecNumber>
    </recommendedName>
</protein>
<dbReference type="PANTHER" id="PTHR47271">
    <property type="entry name" value="ARGININE DEIMINASE"/>
    <property type="match status" value="1"/>
</dbReference>
<comment type="catalytic activity">
    <reaction evidence="3">
        <text>L-arginine + H2O = L-citrulline + NH4(+)</text>
        <dbReference type="Rhea" id="RHEA:19597"/>
        <dbReference type="ChEBI" id="CHEBI:15377"/>
        <dbReference type="ChEBI" id="CHEBI:28938"/>
        <dbReference type="ChEBI" id="CHEBI:32682"/>
        <dbReference type="ChEBI" id="CHEBI:57743"/>
        <dbReference type="EC" id="3.5.3.6"/>
    </reaction>
</comment>
<dbReference type="Gene3D" id="3.75.10.10">
    <property type="entry name" value="L-arginine/glycine Amidinotransferase, Chain A"/>
    <property type="match status" value="1"/>
</dbReference>
<dbReference type="GO" id="GO:0016990">
    <property type="term" value="F:arginine deiminase activity"/>
    <property type="evidence" value="ECO:0007669"/>
    <property type="project" value="UniProtKB-EC"/>
</dbReference>
<name>A0AA52EJR3_9PROT</name>
<dbReference type="PANTHER" id="PTHR47271:SF2">
    <property type="entry name" value="ARGININE DEIMINASE"/>
    <property type="match status" value="1"/>
</dbReference>
<comment type="pathway">
    <text evidence="1">Amino-acid degradation; L-arginine degradation via ADI pathway; carbamoyl phosphate from L-arginine: step 1/2.</text>
</comment>
<reference evidence="4" key="1">
    <citation type="submission" date="2023-04" db="EMBL/GenBank/DDBJ databases">
        <title>Complete genome sequence of Temperatibacter marinus.</title>
        <authorList>
            <person name="Rong J.-C."/>
            <person name="Yi M.-L."/>
            <person name="Zhao Q."/>
        </authorList>
    </citation>
    <scope>NUCLEOTIDE SEQUENCE</scope>
    <source>
        <strain evidence="4">NBRC 110045</strain>
    </source>
</reference>
<evidence type="ECO:0000313" key="5">
    <source>
        <dbReference type="Proteomes" id="UP001268683"/>
    </source>
</evidence>
<dbReference type="SUPFAM" id="SSF55909">
    <property type="entry name" value="Pentein"/>
    <property type="match status" value="1"/>
</dbReference>
<gene>
    <name evidence="4" type="ORF">QGN29_05315</name>
</gene>
<dbReference type="Pfam" id="PF02274">
    <property type="entry name" value="ADI"/>
    <property type="match status" value="1"/>
</dbReference>
<organism evidence="4 5">
    <name type="scientific">Temperatibacter marinus</name>
    <dbReference type="NCBI Taxonomy" id="1456591"/>
    <lineage>
        <taxon>Bacteria</taxon>
        <taxon>Pseudomonadati</taxon>
        <taxon>Pseudomonadota</taxon>
        <taxon>Alphaproteobacteria</taxon>
        <taxon>Kordiimonadales</taxon>
        <taxon>Temperatibacteraceae</taxon>
        <taxon>Temperatibacter</taxon>
    </lineage>
</organism>
<evidence type="ECO:0000256" key="3">
    <source>
        <dbReference type="ARBA" id="ARBA00049429"/>
    </source>
</evidence>
<dbReference type="GO" id="GO:0019546">
    <property type="term" value="P:L-arginine deiminase pathway"/>
    <property type="evidence" value="ECO:0007669"/>
    <property type="project" value="TreeGrafter"/>
</dbReference>
<accession>A0AA52EJR3</accession>
<evidence type="ECO:0000313" key="4">
    <source>
        <dbReference type="EMBL" id="WND03792.1"/>
    </source>
</evidence>
<dbReference type="RefSeq" id="WP_310799650.1">
    <property type="nucleotide sequence ID" value="NZ_CP123872.1"/>
</dbReference>
<evidence type="ECO:0000256" key="2">
    <source>
        <dbReference type="ARBA" id="ARBA00012171"/>
    </source>
</evidence>